<dbReference type="AlphaFoldDB" id="A0A1G4J7X7"/>
<feature type="compositionally biased region" description="Polar residues" evidence="11">
    <location>
        <begin position="416"/>
        <end position="426"/>
    </location>
</feature>
<feature type="compositionally biased region" description="Polar residues" evidence="11">
    <location>
        <begin position="837"/>
        <end position="852"/>
    </location>
</feature>
<evidence type="ECO:0000256" key="11">
    <source>
        <dbReference type="SAM" id="MobiDB-lite"/>
    </source>
</evidence>
<dbReference type="PANTHER" id="PTHR10782:SF4">
    <property type="entry name" value="TONALLI, ISOFORM E"/>
    <property type="match status" value="1"/>
</dbReference>
<gene>
    <name evidence="15" type="ORF">LAME_0D03620G</name>
</gene>
<dbReference type="Pfam" id="PF02891">
    <property type="entry name" value="zf-MIZ"/>
    <property type="match status" value="1"/>
</dbReference>
<dbReference type="SMART" id="SM00513">
    <property type="entry name" value="SAP"/>
    <property type="match status" value="1"/>
</dbReference>
<dbReference type="SUPFAM" id="SSF68906">
    <property type="entry name" value="SAP domain"/>
    <property type="match status" value="1"/>
</dbReference>
<feature type="domain" description="PINIT" evidence="14">
    <location>
        <begin position="118"/>
        <end position="274"/>
    </location>
</feature>
<dbReference type="PROSITE" id="PS50800">
    <property type="entry name" value="SAP"/>
    <property type="match status" value="1"/>
</dbReference>
<proteinExistence type="inferred from homology"/>
<feature type="region of interest" description="Disordered" evidence="11">
    <location>
        <begin position="579"/>
        <end position="663"/>
    </location>
</feature>
<dbReference type="InterPro" id="IPR013083">
    <property type="entry name" value="Znf_RING/FYVE/PHD"/>
</dbReference>
<dbReference type="EMBL" id="LT598482">
    <property type="protein sequence ID" value="SCU85927.1"/>
    <property type="molecule type" value="Genomic_DNA"/>
</dbReference>
<dbReference type="PROSITE" id="PS51044">
    <property type="entry name" value="ZF_SP_RING"/>
    <property type="match status" value="1"/>
</dbReference>
<name>A0A1G4J7X7_9SACH</name>
<dbReference type="GO" id="GO:0005634">
    <property type="term" value="C:nucleus"/>
    <property type="evidence" value="ECO:0007669"/>
    <property type="project" value="UniProtKB-SubCell"/>
</dbReference>
<dbReference type="InterPro" id="IPR038654">
    <property type="entry name" value="PINIT_sf"/>
</dbReference>
<evidence type="ECO:0000313" key="16">
    <source>
        <dbReference type="Proteomes" id="UP000191144"/>
    </source>
</evidence>
<evidence type="ECO:0000256" key="7">
    <source>
        <dbReference type="ARBA" id="ARBA00022786"/>
    </source>
</evidence>
<evidence type="ECO:0000256" key="1">
    <source>
        <dbReference type="ARBA" id="ARBA00004123"/>
    </source>
</evidence>
<comment type="pathway">
    <text evidence="2">Protein modification; protein sumoylation.</text>
</comment>
<feature type="domain" description="SP-RING-type" evidence="13">
    <location>
        <begin position="306"/>
        <end position="391"/>
    </location>
</feature>
<evidence type="ECO:0000256" key="2">
    <source>
        <dbReference type="ARBA" id="ARBA00004718"/>
    </source>
</evidence>
<feature type="compositionally biased region" description="Polar residues" evidence="11">
    <location>
        <begin position="632"/>
        <end position="659"/>
    </location>
</feature>
<evidence type="ECO:0000256" key="9">
    <source>
        <dbReference type="ARBA" id="ARBA00023242"/>
    </source>
</evidence>
<keyword evidence="4" id="KW-0808">Transferase</keyword>
<keyword evidence="9" id="KW-0539">Nucleus</keyword>
<evidence type="ECO:0000256" key="5">
    <source>
        <dbReference type="ARBA" id="ARBA00022723"/>
    </source>
</evidence>
<dbReference type="GO" id="GO:0008270">
    <property type="term" value="F:zinc ion binding"/>
    <property type="evidence" value="ECO:0007669"/>
    <property type="project" value="UniProtKB-KW"/>
</dbReference>
<dbReference type="GO" id="GO:0016925">
    <property type="term" value="P:protein sumoylation"/>
    <property type="evidence" value="ECO:0007669"/>
    <property type="project" value="UniProtKB-UniPathway"/>
</dbReference>
<evidence type="ECO:0000259" key="14">
    <source>
        <dbReference type="PROSITE" id="PS51466"/>
    </source>
</evidence>
<feature type="compositionally biased region" description="Polar residues" evidence="11">
    <location>
        <begin position="606"/>
        <end position="616"/>
    </location>
</feature>
<dbReference type="Pfam" id="PF14324">
    <property type="entry name" value="PINIT"/>
    <property type="match status" value="1"/>
</dbReference>
<reference evidence="16" key="1">
    <citation type="submission" date="2016-03" db="EMBL/GenBank/DDBJ databases">
        <authorList>
            <person name="Devillers Hugo."/>
        </authorList>
    </citation>
    <scope>NUCLEOTIDE SEQUENCE [LARGE SCALE GENOMIC DNA]</scope>
</reference>
<keyword evidence="6 10" id="KW-0863">Zinc-finger</keyword>
<dbReference type="Proteomes" id="UP000191144">
    <property type="component" value="Chromosome D"/>
</dbReference>
<keyword evidence="7" id="KW-0833">Ubl conjugation pathway</keyword>
<dbReference type="InterPro" id="IPR003034">
    <property type="entry name" value="SAP_dom"/>
</dbReference>
<dbReference type="GO" id="GO:0061665">
    <property type="term" value="F:SUMO ligase activity"/>
    <property type="evidence" value="ECO:0007669"/>
    <property type="project" value="TreeGrafter"/>
</dbReference>
<feature type="region of interest" description="Disordered" evidence="11">
    <location>
        <begin position="698"/>
        <end position="797"/>
    </location>
</feature>
<keyword evidence="5" id="KW-0479">Metal-binding</keyword>
<feature type="compositionally biased region" description="Pro residues" evidence="11">
    <location>
        <begin position="767"/>
        <end position="776"/>
    </location>
</feature>
<evidence type="ECO:0000256" key="6">
    <source>
        <dbReference type="ARBA" id="ARBA00022771"/>
    </source>
</evidence>
<dbReference type="GO" id="GO:0000785">
    <property type="term" value="C:chromatin"/>
    <property type="evidence" value="ECO:0007669"/>
    <property type="project" value="TreeGrafter"/>
</dbReference>
<organism evidence="15 16">
    <name type="scientific">Lachancea meyersii CBS 8951</name>
    <dbReference type="NCBI Taxonomy" id="1266667"/>
    <lineage>
        <taxon>Eukaryota</taxon>
        <taxon>Fungi</taxon>
        <taxon>Dikarya</taxon>
        <taxon>Ascomycota</taxon>
        <taxon>Saccharomycotina</taxon>
        <taxon>Saccharomycetes</taxon>
        <taxon>Saccharomycetales</taxon>
        <taxon>Saccharomycetaceae</taxon>
        <taxon>Lachancea</taxon>
    </lineage>
</organism>
<dbReference type="InterPro" id="IPR023321">
    <property type="entry name" value="PINIT"/>
</dbReference>
<feature type="compositionally biased region" description="Polar residues" evidence="11">
    <location>
        <begin position="494"/>
        <end position="509"/>
    </location>
</feature>
<protein>
    <submittedName>
        <fullName evidence="15">LAME_0D03620g1_1</fullName>
    </submittedName>
</protein>
<feature type="compositionally biased region" description="Low complexity" evidence="11">
    <location>
        <begin position="483"/>
        <end position="493"/>
    </location>
</feature>
<dbReference type="InterPro" id="IPR004181">
    <property type="entry name" value="Znf_MIZ"/>
</dbReference>
<feature type="compositionally biased region" description="Polar residues" evidence="11">
    <location>
        <begin position="818"/>
        <end position="828"/>
    </location>
</feature>
<sequence length="875" mass="96843">MVVSSAGLQHEIEFCIQEMERLKVTELKSVSRSVGLALSGRKADLQDRLRAYLNNSCRGNAIDPWRPKTILLLMDKARQNDALPTYETVWQELKSGALQHHPVVSGHQPPSSLGVTKHSTGPAVVQQIPKTRVAIQFSESPFYKLKRLLNGSPKFAPKNSGRGVCSYHFSLSREENALLRKGPEFKVFLFCGVLSPVLESRGPSPIQFPHPNDIRLNNEAVKDNVRGLKNKVGTAKPADLTPYLKPEAYENHLQLTYAFTKEDYLVYCYIVEVIPPQLIIEEVLRHPKIVKPATLQYLKESLSEDEDEDLVTTSTVMTLQCPISYCRMRYPSKSVHCRHLQCFDALWYIESQLQIPTWHCPVCQKTVKVEDLALCEFVEDIIEQCDDEVEQVEISRDGQWKPIFDDDTPAPREQSKVQVKSENGQKWGSGDGSMLDEDESGPSTGRRAVSQQADPVVISLDSDDEGPGPNSAVPPLQDSNIAPSSSSVSVVPPTTDQRNNDADVNSGNDSIRRDNTLGNIYGVYMDSNSDHPPSLDPRRANSTPSVNRHDTSAARSPGENSMPTSATFYHREFSVPNILGRTPLRNTSDTHEDRDDFNDNDARSDANVSPSPSGNASLGPKLSNPELRLPQRNGTTSMNNGSHNHAFSTNTNENVNDSSPFARYQPANFRDYHLPPLDQDRREGSNLLGLGGRASIIAPQDRNSAMPRDETLVNNENVGQQYQGREALDRGELNSAEVDSPTTTQGSGPVRTSKISSDLSSNSRRSPVPPPLPPAPQALNRTSLSTKPKEAPPLRHRKPIVSPFIPKKSYANVLPQKRQISSESTNKVSAPEVPVRSGQTTPFTDDTLSSVSPHPPILHRFDADELDFIDLTSDE</sequence>
<evidence type="ECO:0000256" key="3">
    <source>
        <dbReference type="ARBA" id="ARBA00005383"/>
    </source>
</evidence>
<dbReference type="UniPathway" id="UPA00886"/>
<feature type="compositionally biased region" description="Low complexity" evidence="11">
    <location>
        <begin position="753"/>
        <end position="766"/>
    </location>
</feature>
<dbReference type="InterPro" id="IPR036361">
    <property type="entry name" value="SAP_dom_sf"/>
</dbReference>
<feature type="compositionally biased region" description="Polar residues" evidence="11">
    <location>
        <begin position="712"/>
        <end position="723"/>
    </location>
</feature>
<evidence type="ECO:0000313" key="15">
    <source>
        <dbReference type="EMBL" id="SCU85927.1"/>
    </source>
</evidence>
<feature type="region of interest" description="Disordered" evidence="11">
    <location>
        <begin position="815"/>
        <end position="857"/>
    </location>
</feature>
<keyword evidence="8" id="KW-0862">Zinc</keyword>
<comment type="subcellular location">
    <subcellularLocation>
        <location evidence="1">Nucleus</location>
    </subcellularLocation>
</comment>
<evidence type="ECO:0000256" key="8">
    <source>
        <dbReference type="ARBA" id="ARBA00022833"/>
    </source>
</evidence>
<keyword evidence="16" id="KW-1185">Reference proteome</keyword>
<dbReference type="OrthoDB" id="28127at2759"/>
<evidence type="ECO:0000256" key="4">
    <source>
        <dbReference type="ARBA" id="ARBA00022679"/>
    </source>
</evidence>
<evidence type="ECO:0000259" key="12">
    <source>
        <dbReference type="PROSITE" id="PS50800"/>
    </source>
</evidence>
<dbReference type="Gene3D" id="2.60.120.780">
    <property type="entry name" value="PINIT domain"/>
    <property type="match status" value="1"/>
</dbReference>
<feature type="domain" description="SAP" evidence="12">
    <location>
        <begin position="19"/>
        <end position="53"/>
    </location>
</feature>
<dbReference type="PROSITE" id="PS51466">
    <property type="entry name" value="PINIT"/>
    <property type="match status" value="1"/>
</dbReference>
<comment type="similarity">
    <text evidence="3">Belongs to the PIAS family.</text>
</comment>
<dbReference type="Pfam" id="PF02037">
    <property type="entry name" value="SAP"/>
    <property type="match status" value="1"/>
</dbReference>
<dbReference type="Gene3D" id="3.30.40.10">
    <property type="entry name" value="Zinc/RING finger domain, C3HC4 (zinc finger)"/>
    <property type="match status" value="1"/>
</dbReference>
<feature type="region of interest" description="Disordered" evidence="11">
    <location>
        <begin position="396"/>
        <end position="565"/>
    </location>
</feature>
<dbReference type="Gene3D" id="1.10.720.30">
    <property type="entry name" value="SAP domain"/>
    <property type="match status" value="1"/>
</dbReference>
<evidence type="ECO:0000256" key="10">
    <source>
        <dbReference type="PROSITE-ProRule" id="PRU00452"/>
    </source>
</evidence>
<dbReference type="PANTHER" id="PTHR10782">
    <property type="entry name" value="ZINC FINGER MIZ DOMAIN-CONTAINING PROTEIN"/>
    <property type="match status" value="1"/>
</dbReference>
<evidence type="ECO:0000259" key="13">
    <source>
        <dbReference type="PROSITE" id="PS51044"/>
    </source>
</evidence>
<accession>A0A1G4J7X7</accession>